<evidence type="ECO:0000313" key="2">
    <source>
        <dbReference type="EMBL" id="GAA0862012.1"/>
    </source>
</evidence>
<dbReference type="RefSeq" id="WP_346042123.1">
    <property type="nucleotide sequence ID" value="NZ_BAAACP010000002.1"/>
</dbReference>
<proteinExistence type="predicted"/>
<keyword evidence="1" id="KW-1133">Transmembrane helix</keyword>
<name>A0ABP3XCM5_9FIRM</name>
<accession>A0ABP3XCM5</accession>
<protein>
    <recommendedName>
        <fullName evidence="4">Fibronectin type-III domain-containing protein</fullName>
    </recommendedName>
</protein>
<feature type="transmembrane region" description="Helical" evidence="1">
    <location>
        <begin position="12"/>
        <end position="29"/>
    </location>
</feature>
<keyword evidence="1" id="KW-0812">Transmembrane</keyword>
<reference evidence="3" key="1">
    <citation type="journal article" date="2019" name="Int. J. Syst. Evol. Microbiol.">
        <title>The Global Catalogue of Microorganisms (GCM) 10K type strain sequencing project: providing services to taxonomists for standard genome sequencing and annotation.</title>
        <authorList>
            <consortium name="The Broad Institute Genomics Platform"/>
            <consortium name="The Broad Institute Genome Sequencing Center for Infectious Disease"/>
            <person name="Wu L."/>
            <person name="Ma J."/>
        </authorList>
    </citation>
    <scope>NUCLEOTIDE SEQUENCE [LARGE SCALE GENOMIC DNA]</scope>
    <source>
        <strain evidence="3">JCM 6486</strain>
    </source>
</reference>
<keyword evidence="1" id="KW-0472">Membrane</keyword>
<organism evidence="2 3">
    <name type="scientific">Paraclostridium tenue</name>
    <dbReference type="NCBI Taxonomy" id="1737"/>
    <lineage>
        <taxon>Bacteria</taxon>
        <taxon>Bacillati</taxon>
        <taxon>Bacillota</taxon>
        <taxon>Clostridia</taxon>
        <taxon>Peptostreptococcales</taxon>
        <taxon>Peptostreptococcaceae</taxon>
        <taxon>Paraclostridium</taxon>
    </lineage>
</organism>
<gene>
    <name evidence="2" type="ORF">GCM10008917_05670</name>
</gene>
<evidence type="ECO:0000313" key="3">
    <source>
        <dbReference type="Proteomes" id="UP001400965"/>
    </source>
</evidence>
<evidence type="ECO:0008006" key="4">
    <source>
        <dbReference type="Google" id="ProtNLM"/>
    </source>
</evidence>
<evidence type="ECO:0000256" key="1">
    <source>
        <dbReference type="SAM" id="Phobius"/>
    </source>
</evidence>
<keyword evidence="3" id="KW-1185">Reference proteome</keyword>
<comment type="caution">
    <text evidence="2">The sequence shown here is derived from an EMBL/GenBank/DDBJ whole genome shotgun (WGS) entry which is preliminary data.</text>
</comment>
<dbReference type="EMBL" id="BAAACP010000002">
    <property type="protein sequence ID" value="GAA0862012.1"/>
    <property type="molecule type" value="Genomic_DNA"/>
</dbReference>
<dbReference type="Proteomes" id="UP001400965">
    <property type="component" value="Unassembled WGS sequence"/>
</dbReference>
<sequence>MNFWREKKNRIYFIVIAVFITLIGQYFLFKYGKISPLVKGVELRISKGNYIQNIDEYVIKLGNSIKVNSGDYIIIPPYASKPKIGYKASNNDVLSIKGNTITGIKEGYSALMITKDGRIIRKTTIRVVDPKVEKLDVDIGELKYVGDSTSIDVNIDVDFDFKEKEKYTYEISNKDVLKIENNTLKAIGVGTSKLYIKSGDKVKEYKFNIQAKVSNIYVNNNINIRINEEKKIDVNVETSPRNLKHPNVKYELLGFKLPISRSITIPTSDGTILGLREGTEKIKVTCGNKSKIITINVLKEETETKEIKNLQANSNIVGDNLEITLTWDYLKDISEYEVYLKNNSNGDNDFNLFKSIKIDKDELTESKKVKTTITINLKDIQDPSIDLYVIGKSNGKYTQKSNIVKVREKYTNLDKIENYKVENLTRSINKDNSISISWDKLDKFDCTYSVYIRNNKTSKDGGFTLYQYGISDNKITIPLNEGEDVDLDIYVVANSSQGASQNSDILNVTNIKQEIKPEEEL</sequence>